<evidence type="ECO:0008006" key="2">
    <source>
        <dbReference type="Google" id="ProtNLM"/>
    </source>
</evidence>
<dbReference type="RefSeq" id="WP_015063147.1">
    <property type="nucleotide sequence ID" value="NZ_KP899803.1"/>
</dbReference>
<sequence>MNEKYDAVVSAATSCLLYVRENGRSGLGECPVAYSNELINRWLSSAERRNLHSRQCLRSIRTILKQARKCRQPDFKSVMHLLVEGNGVIPDVTVSDLGNVQSIRNELIGLGWWVKFGVPLDWQRINLQHRPVSFGLLSDLNRCFRHDGQQAEPLPLYTTGNSDELRKVLEKYSYRLRIASSEVVEDVTVLRCFIETGVMNVQ</sequence>
<organism evidence="1">
    <name type="scientific">Salmonella typhimurium</name>
    <dbReference type="NCBI Taxonomy" id="90371"/>
    <lineage>
        <taxon>Bacteria</taxon>
        <taxon>Pseudomonadati</taxon>
        <taxon>Pseudomonadota</taxon>
        <taxon>Gammaproteobacteria</taxon>
        <taxon>Enterobacterales</taxon>
        <taxon>Enterobacteriaceae</taxon>
        <taxon>Salmonella</taxon>
    </lineage>
</organism>
<protein>
    <recommendedName>
        <fullName evidence="2">DUF2913 family protein</fullName>
    </recommendedName>
</protein>
<geneLocation type="plasmid" evidence="1">
    <name>p8025</name>
</geneLocation>
<name>A0A0G3B834_SALTM</name>
<evidence type="ECO:0000313" key="1">
    <source>
        <dbReference type="EMBL" id="AKJ19634.1"/>
    </source>
</evidence>
<accession>A0A0G3B834</accession>
<keyword evidence="1" id="KW-0614">Plasmid</keyword>
<proteinExistence type="predicted"/>
<dbReference type="AlphaFoldDB" id="A0A0G3B834"/>
<reference evidence="1" key="1">
    <citation type="submission" date="2015-03" db="EMBL/GenBank/DDBJ databases">
        <title>Complete genome sequences of four Salmonella Typhimurium IncHI1 plasmids and their characteristics.</title>
        <authorList>
            <person name="Kubasova T."/>
            <person name="Matiasovicova J."/>
            <person name="Cejkova D."/>
            <person name="Sekelova Z."/>
            <person name="Polansky O."/>
            <person name="Medvecky M."/>
            <person name="Rychlik I."/>
            <person name="Juricova H."/>
        </authorList>
    </citation>
    <scope>NUCLEOTIDE SEQUENCE</scope>
    <source>
        <strain evidence="1">8025</strain>
        <plasmid evidence="1">p8025</plasmid>
    </source>
</reference>
<dbReference type="EMBL" id="KP899803">
    <property type="protein sequence ID" value="AKJ19634.1"/>
    <property type="molecule type" value="Genomic_DNA"/>
</dbReference>